<evidence type="ECO:0000313" key="3">
    <source>
        <dbReference type="Proteomes" id="UP000238479"/>
    </source>
</evidence>
<dbReference type="GO" id="GO:0009786">
    <property type="term" value="P:regulation of asymmetric cell division"/>
    <property type="evidence" value="ECO:0007669"/>
    <property type="project" value="InterPro"/>
</dbReference>
<evidence type="ECO:0000313" key="2">
    <source>
        <dbReference type="EMBL" id="PRQ40560.1"/>
    </source>
</evidence>
<dbReference type="Proteomes" id="UP000238479">
    <property type="component" value="Chromosome 4"/>
</dbReference>
<dbReference type="OrthoDB" id="1911032at2759"/>
<protein>
    <recommendedName>
        <fullName evidence="4">18S pre-ribosomal assembly protein gar2</fullName>
    </recommendedName>
</protein>
<dbReference type="Gramene" id="PRQ40560">
    <property type="protein sequence ID" value="PRQ40560"/>
    <property type="gene ID" value="RchiOBHm_Chr4g0437341"/>
</dbReference>
<keyword evidence="3" id="KW-1185">Reference proteome</keyword>
<organism evidence="2 3">
    <name type="scientific">Rosa chinensis</name>
    <name type="common">China rose</name>
    <dbReference type="NCBI Taxonomy" id="74649"/>
    <lineage>
        <taxon>Eukaryota</taxon>
        <taxon>Viridiplantae</taxon>
        <taxon>Streptophyta</taxon>
        <taxon>Embryophyta</taxon>
        <taxon>Tracheophyta</taxon>
        <taxon>Spermatophyta</taxon>
        <taxon>Magnoliopsida</taxon>
        <taxon>eudicotyledons</taxon>
        <taxon>Gunneridae</taxon>
        <taxon>Pentapetalae</taxon>
        <taxon>rosids</taxon>
        <taxon>fabids</taxon>
        <taxon>Rosales</taxon>
        <taxon>Rosaceae</taxon>
        <taxon>Rosoideae</taxon>
        <taxon>Rosoideae incertae sedis</taxon>
        <taxon>Rosa</taxon>
    </lineage>
</organism>
<comment type="caution">
    <text evidence="2">The sequence shown here is derived from an EMBL/GenBank/DDBJ whole genome shotgun (WGS) entry which is preliminary data.</text>
</comment>
<dbReference type="PANTHER" id="PTHR33914:SF2">
    <property type="entry name" value="OS02G0582100 PROTEIN"/>
    <property type="match status" value="1"/>
</dbReference>
<feature type="compositionally biased region" description="Polar residues" evidence="1">
    <location>
        <begin position="254"/>
        <end position="263"/>
    </location>
</feature>
<feature type="region of interest" description="Disordered" evidence="1">
    <location>
        <begin position="236"/>
        <end position="277"/>
    </location>
</feature>
<accession>A0A2P6R2A2</accession>
<dbReference type="PANTHER" id="PTHR33914">
    <property type="entry name" value="18S PRE-RIBOSOMAL ASSEMBLY PROTEIN GAR2-LIKE PROTEIN"/>
    <property type="match status" value="1"/>
</dbReference>
<dbReference type="InterPro" id="IPR040378">
    <property type="entry name" value="BASL"/>
</dbReference>
<proteinExistence type="predicted"/>
<feature type="compositionally biased region" description="Low complexity" evidence="1">
    <location>
        <begin position="237"/>
        <end position="253"/>
    </location>
</feature>
<dbReference type="EMBL" id="PDCK01000042">
    <property type="protein sequence ID" value="PRQ40560.1"/>
    <property type="molecule type" value="Genomic_DNA"/>
</dbReference>
<dbReference type="AlphaFoldDB" id="A0A2P6R2A2"/>
<evidence type="ECO:0008006" key="4">
    <source>
        <dbReference type="Google" id="ProtNLM"/>
    </source>
</evidence>
<sequence length="646" mass="70730">MKLEREPVFGQLSLSHKPDYNPFDHNEITLNSGGLQSANWIGKESQTRVLFDSKDNEEDAVQNDGIDLTASRFDCSKSVDDLETCNEGEVKGFAPEKLESLGKQSEYYMDKSVTECDLPELTVCYKESSCNTIKDICIDEGVPSQEKIRFETDVDEKAFCTYLSPDKDQKHLLLEQQMDIFMTVPDDFKSSAQKYDVKKDFVIACDAKDLVQREEAIYDASEKTAIDVSRDMISPENLRSQNLNSKSSSKASNEAVQDTVQISSDKESEIAETHSSALVSAKEESKDIEDGAFLKRDPVPSAVELNCHVDKLSDISEVENGSITVGLDRSAPVSISRFPNLDPVPSTDGSNCLLDELSNNFKADKGGSSSCGFNCSDILRDVCPRNGFSKHIETQNMSEDDSDDICDSKTISSKVQPFLAPVTIARGDCPENGACQRPETSNTSMVDEDISDSEIVSSQVQHSLVPATIARDEYPKEGNSNAQDVLIQVQHEVGETSFSAGVPFSTLINYKEPIPYSGTHSASSEVQHDQGESSFSAVGNSLSLINSSGPIPYSDSDGFLLQRDLGDSSFAAVGHVSSLINSSGPIPYSGSISLRSDSSATSTRSFAFPVIYPHEPFSSPVRMAKADRKLLRKHRGWKRGIFCCSF</sequence>
<gene>
    <name evidence="2" type="ORF">RchiOBHm_Chr4g0437341</name>
</gene>
<evidence type="ECO:0000256" key="1">
    <source>
        <dbReference type="SAM" id="MobiDB-lite"/>
    </source>
</evidence>
<name>A0A2P6R2A2_ROSCH</name>
<reference evidence="2 3" key="1">
    <citation type="journal article" date="2018" name="Nat. Genet.">
        <title>The Rosa genome provides new insights in the design of modern roses.</title>
        <authorList>
            <person name="Bendahmane M."/>
        </authorList>
    </citation>
    <scope>NUCLEOTIDE SEQUENCE [LARGE SCALE GENOMIC DNA]</scope>
    <source>
        <strain evidence="3">cv. Old Blush</strain>
    </source>
</reference>